<dbReference type="Pfam" id="PF11967">
    <property type="entry name" value="RecO_N"/>
    <property type="match status" value="1"/>
</dbReference>
<evidence type="ECO:0000256" key="7">
    <source>
        <dbReference type="ARBA" id="ARBA00033409"/>
    </source>
</evidence>
<gene>
    <name evidence="8" type="primary">recO</name>
    <name evidence="10" type="ORF">HMPREF9238_00380</name>
</gene>
<dbReference type="RefSeq" id="WP_016443744.1">
    <property type="nucleotide sequence ID" value="NZ_KE150266.1"/>
</dbReference>
<dbReference type="Proteomes" id="UP000014387">
    <property type="component" value="Unassembled WGS sequence"/>
</dbReference>
<protein>
    <recommendedName>
        <fullName evidence="3 8">DNA repair protein RecO</fullName>
    </recommendedName>
    <alternativeName>
        <fullName evidence="7 8">Recombination protein O</fullName>
    </alternativeName>
</protein>
<dbReference type="EMBL" id="AGWN01000001">
    <property type="protein sequence ID" value="EPD30632.1"/>
    <property type="molecule type" value="Genomic_DNA"/>
</dbReference>
<sequence length="245" mass="26938">MKTYRDEAIVLRTQDLGEADRIITVLTRSNGLKRVVAKDVRRTSSKFGARLEPFTIVDAQFYRGRSLDVLTQAQTLRPYGLKIARDFEIYARANVMVETAERLSEDEAHASMYLLLLGALHALANRRHSPDLVMNSFMLRAISMSGWAPSFWDCAVCGAPGPLSSFNVVAGGAVCEACRPPGSLAPSREAMQLLGDLLSGDWASADGAPDFARREAAGLVAAWVQWHVERRIKSYSLINSHLGDV</sequence>
<dbReference type="NCBIfam" id="TIGR00613">
    <property type="entry name" value="reco"/>
    <property type="match status" value="1"/>
</dbReference>
<evidence type="ECO:0000256" key="8">
    <source>
        <dbReference type="HAMAP-Rule" id="MF_00201"/>
    </source>
</evidence>
<comment type="similarity">
    <text evidence="2 8">Belongs to the RecO family.</text>
</comment>
<organism evidence="10 11">
    <name type="scientific">Gleimia europaea ACS-120-V-Col10b</name>
    <dbReference type="NCBI Taxonomy" id="883069"/>
    <lineage>
        <taxon>Bacteria</taxon>
        <taxon>Bacillati</taxon>
        <taxon>Actinomycetota</taxon>
        <taxon>Actinomycetes</taxon>
        <taxon>Actinomycetales</taxon>
        <taxon>Actinomycetaceae</taxon>
        <taxon>Gleimia</taxon>
    </lineage>
</organism>
<dbReference type="InterPro" id="IPR037278">
    <property type="entry name" value="ARFGAP/RecO"/>
</dbReference>
<dbReference type="AlphaFoldDB" id="A0A9W5RE09"/>
<dbReference type="PANTHER" id="PTHR33991">
    <property type="entry name" value="DNA REPAIR PROTEIN RECO"/>
    <property type="match status" value="1"/>
</dbReference>
<evidence type="ECO:0000256" key="2">
    <source>
        <dbReference type="ARBA" id="ARBA00007452"/>
    </source>
</evidence>
<proteinExistence type="inferred from homology"/>
<evidence type="ECO:0000256" key="3">
    <source>
        <dbReference type="ARBA" id="ARBA00021310"/>
    </source>
</evidence>
<evidence type="ECO:0000259" key="9">
    <source>
        <dbReference type="Pfam" id="PF11967"/>
    </source>
</evidence>
<keyword evidence="4 8" id="KW-0227">DNA damage</keyword>
<keyword evidence="5 8" id="KW-0233">DNA recombination</keyword>
<dbReference type="SUPFAM" id="SSF50249">
    <property type="entry name" value="Nucleic acid-binding proteins"/>
    <property type="match status" value="1"/>
</dbReference>
<dbReference type="GO" id="GO:0006302">
    <property type="term" value="P:double-strand break repair"/>
    <property type="evidence" value="ECO:0007669"/>
    <property type="project" value="TreeGrafter"/>
</dbReference>
<dbReference type="InterPro" id="IPR003717">
    <property type="entry name" value="RecO"/>
</dbReference>
<dbReference type="Gene3D" id="2.40.50.140">
    <property type="entry name" value="Nucleic acid-binding proteins"/>
    <property type="match status" value="1"/>
</dbReference>
<evidence type="ECO:0000256" key="4">
    <source>
        <dbReference type="ARBA" id="ARBA00022763"/>
    </source>
</evidence>
<comment type="function">
    <text evidence="1 8">Involved in DNA repair and RecF pathway recombination.</text>
</comment>
<dbReference type="PANTHER" id="PTHR33991:SF1">
    <property type="entry name" value="DNA REPAIR PROTEIN RECO"/>
    <property type="match status" value="1"/>
</dbReference>
<evidence type="ECO:0000313" key="10">
    <source>
        <dbReference type="EMBL" id="EPD30632.1"/>
    </source>
</evidence>
<dbReference type="GO" id="GO:0006310">
    <property type="term" value="P:DNA recombination"/>
    <property type="evidence" value="ECO:0007669"/>
    <property type="project" value="UniProtKB-UniRule"/>
</dbReference>
<dbReference type="SUPFAM" id="SSF57863">
    <property type="entry name" value="ArfGap/RecO-like zinc finger"/>
    <property type="match status" value="1"/>
</dbReference>
<evidence type="ECO:0000256" key="1">
    <source>
        <dbReference type="ARBA" id="ARBA00003065"/>
    </source>
</evidence>
<dbReference type="InterPro" id="IPR042242">
    <property type="entry name" value="RecO_C"/>
</dbReference>
<accession>A0A9W5RE09</accession>
<dbReference type="HAMAP" id="MF_00201">
    <property type="entry name" value="RecO"/>
    <property type="match status" value="1"/>
</dbReference>
<evidence type="ECO:0000313" key="11">
    <source>
        <dbReference type="Proteomes" id="UP000014387"/>
    </source>
</evidence>
<dbReference type="GO" id="GO:0043590">
    <property type="term" value="C:bacterial nucleoid"/>
    <property type="evidence" value="ECO:0007669"/>
    <property type="project" value="TreeGrafter"/>
</dbReference>
<comment type="caution">
    <text evidence="10">The sequence shown here is derived from an EMBL/GenBank/DDBJ whole genome shotgun (WGS) entry which is preliminary data.</text>
</comment>
<reference evidence="10 11" key="1">
    <citation type="submission" date="2013-05" db="EMBL/GenBank/DDBJ databases">
        <title>The Genome Sequence of Actinomyces europaeus ACS-120-V-COL10B.</title>
        <authorList>
            <consortium name="The Broad Institute Genomics Platform"/>
            <person name="Earl A."/>
            <person name="Ward D."/>
            <person name="Feldgarden M."/>
            <person name="Gevers D."/>
            <person name="Saerens B."/>
            <person name="Vaneechoutte M."/>
            <person name="Walker B."/>
            <person name="Young S."/>
            <person name="Zeng Q."/>
            <person name="Gargeya S."/>
            <person name="Fitzgerald M."/>
            <person name="Haas B."/>
            <person name="Abouelleil A."/>
            <person name="Allen A.W."/>
            <person name="Alvarado L."/>
            <person name="Arachchi H.M."/>
            <person name="Berlin A.M."/>
            <person name="Chapman S.B."/>
            <person name="Gainer-Dewar J."/>
            <person name="Goldberg J."/>
            <person name="Griggs A."/>
            <person name="Gujja S."/>
            <person name="Hansen M."/>
            <person name="Howarth C."/>
            <person name="Imamovic A."/>
            <person name="Ireland A."/>
            <person name="Larimer J."/>
            <person name="McCowan C."/>
            <person name="Murphy C."/>
            <person name="Pearson M."/>
            <person name="Poon T.W."/>
            <person name="Priest M."/>
            <person name="Roberts A."/>
            <person name="Saif S."/>
            <person name="Shea T."/>
            <person name="Sisk P."/>
            <person name="Sykes S."/>
            <person name="Wortman J."/>
            <person name="Nusbaum C."/>
            <person name="Birren B."/>
        </authorList>
    </citation>
    <scope>NUCLEOTIDE SEQUENCE [LARGE SCALE GENOMIC DNA]</scope>
    <source>
        <strain evidence="10 11">ACS-120-V-Col10b</strain>
    </source>
</reference>
<evidence type="ECO:0000256" key="5">
    <source>
        <dbReference type="ARBA" id="ARBA00023172"/>
    </source>
</evidence>
<feature type="domain" description="DNA replication/recombination mediator RecO N-terminal" evidence="9">
    <location>
        <begin position="1"/>
        <end position="79"/>
    </location>
</feature>
<dbReference type="InterPro" id="IPR022572">
    <property type="entry name" value="DNA_rep/recomb_RecO_N"/>
</dbReference>
<name>A0A9W5RE09_9ACTO</name>
<keyword evidence="6 8" id="KW-0234">DNA repair</keyword>
<dbReference type="InterPro" id="IPR012340">
    <property type="entry name" value="NA-bd_OB-fold"/>
</dbReference>
<dbReference type="Gene3D" id="1.20.1440.120">
    <property type="entry name" value="Recombination protein O, C-terminal domain"/>
    <property type="match status" value="1"/>
</dbReference>
<evidence type="ECO:0000256" key="6">
    <source>
        <dbReference type="ARBA" id="ARBA00023204"/>
    </source>
</evidence>
<keyword evidence="11" id="KW-1185">Reference proteome</keyword>
<dbReference type="OrthoDB" id="9812244at2"/>
<dbReference type="Pfam" id="PF02565">
    <property type="entry name" value="RecO_C"/>
    <property type="match status" value="1"/>
</dbReference>